<accession>A0A7U2FGL2</accession>
<sequence>MMSLPLDGLCFDGSMFLPIWVFMYCGNATWGRRHLYAAGALVWVQSWVSGNSQCRVSTNKREIALLIIRETRMLKRERV</sequence>
<evidence type="ECO:0000313" key="1">
    <source>
        <dbReference type="EMBL" id="QRD02486.1"/>
    </source>
</evidence>
<dbReference type="VEuPathDB" id="FungiDB:JI435_418110"/>
<keyword evidence="2" id="KW-1185">Reference proteome</keyword>
<dbReference type="EMBL" id="CP069035">
    <property type="protein sequence ID" value="QRD02486.1"/>
    <property type="molecule type" value="Genomic_DNA"/>
</dbReference>
<reference evidence="2" key="1">
    <citation type="journal article" date="2021" name="BMC Genomics">
        <title>Chromosome-level genome assembly and manually-curated proteome of model necrotroph Parastagonospora nodorum Sn15 reveals a genome-wide trove of candidate effector homologs, and redundancy of virulence-related functions within an accessory chromosome.</title>
        <authorList>
            <person name="Bertazzoni S."/>
            <person name="Jones D.A.B."/>
            <person name="Phan H.T."/>
            <person name="Tan K.-C."/>
            <person name="Hane J.K."/>
        </authorList>
    </citation>
    <scope>NUCLEOTIDE SEQUENCE [LARGE SCALE GENOMIC DNA]</scope>
    <source>
        <strain evidence="2">SN15 / ATCC MYA-4574 / FGSC 10173)</strain>
    </source>
</reference>
<organism evidence="1 2">
    <name type="scientific">Phaeosphaeria nodorum (strain SN15 / ATCC MYA-4574 / FGSC 10173)</name>
    <name type="common">Glume blotch fungus</name>
    <name type="synonym">Parastagonospora nodorum</name>
    <dbReference type="NCBI Taxonomy" id="321614"/>
    <lineage>
        <taxon>Eukaryota</taxon>
        <taxon>Fungi</taxon>
        <taxon>Dikarya</taxon>
        <taxon>Ascomycota</taxon>
        <taxon>Pezizomycotina</taxon>
        <taxon>Dothideomycetes</taxon>
        <taxon>Pleosporomycetidae</taxon>
        <taxon>Pleosporales</taxon>
        <taxon>Pleosporineae</taxon>
        <taxon>Phaeosphaeriaceae</taxon>
        <taxon>Parastagonospora</taxon>
    </lineage>
</organism>
<name>A0A7U2FGL2_PHANO</name>
<proteinExistence type="predicted"/>
<evidence type="ECO:0000313" key="2">
    <source>
        <dbReference type="Proteomes" id="UP000663193"/>
    </source>
</evidence>
<gene>
    <name evidence="1" type="ORF">JI435_418110</name>
</gene>
<protein>
    <submittedName>
        <fullName evidence="1">Uncharacterized protein</fullName>
    </submittedName>
</protein>
<dbReference type="AlphaFoldDB" id="A0A7U2FGL2"/>
<dbReference type="Proteomes" id="UP000663193">
    <property type="component" value="Chromosome 13"/>
</dbReference>